<name>A0A815FC62_9BILA</name>
<dbReference type="Proteomes" id="UP000663870">
    <property type="component" value="Unassembled WGS sequence"/>
</dbReference>
<evidence type="ECO:0000313" key="2">
    <source>
        <dbReference type="Proteomes" id="UP000663870"/>
    </source>
</evidence>
<organism evidence="1 2">
    <name type="scientific">Rotaria sordida</name>
    <dbReference type="NCBI Taxonomy" id="392033"/>
    <lineage>
        <taxon>Eukaryota</taxon>
        <taxon>Metazoa</taxon>
        <taxon>Spiralia</taxon>
        <taxon>Gnathifera</taxon>
        <taxon>Rotifera</taxon>
        <taxon>Eurotatoria</taxon>
        <taxon>Bdelloidea</taxon>
        <taxon>Philodinida</taxon>
        <taxon>Philodinidae</taxon>
        <taxon>Rotaria</taxon>
    </lineage>
</organism>
<comment type="caution">
    <text evidence="1">The sequence shown here is derived from an EMBL/GenBank/DDBJ whole genome shotgun (WGS) entry which is preliminary data.</text>
</comment>
<gene>
    <name evidence="1" type="ORF">JXQ802_LOCUS30572</name>
</gene>
<evidence type="ECO:0000313" key="1">
    <source>
        <dbReference type="EMBL" id="CAF1321595.1"/>
    </source>
</evidence>
<protein>
    <submittedName>
        <fullName evidence="1">Uncharacterized protein</fullName>
    </submittedName>
</protein>
<dbReference type="AlphaFoldDB" id="A0A815FC62"/>
<accession>A0A815FC62</accession>
<reference evidence="1" key="1">
    <citation type="submission" date="2021-02" db="EMBL/GenBank/DDBJ databases">
        <authorList>
            <person name="Nowell W R."/>
        </authorList>
    </citation>
    <scope>NUCLEOTIDE SEQUENCE</scope>
</reference>
<dbReference type="EMBL" id="CAJNOL010001249">
    <property type="protein sequence ID" value="CAF1321595.1"/>
    <property type="molecule type" value="Genomic_DNA"/>
</dbReference>
<proteinExistence type="predicted"/>
<sequence>MLQDAHYISTFLYLSTKSFHSNPGIQEKALKSVKMEIIKRQTTILSTTPSSVHTNSLDFQSTTSKGLLSYCFHIPQNFLTWSTMPYELDEYMPSNVPSSGYDDVL</sequence>
<keyword evidence="2" id="KW-1185">Reference proteome</keyword>